<dbReference type="EMBL" id="KB469300">
    <property type="protein sequence ID" value="EPQ56081.1"/>
    <property type="molecule type" value="Genomic_DNA"/>
</dbReference>
<dbReference type="AlphaFoldDB" id="S7Q7W9"/>
<dbReference type="InterPro" id="IPR013762">
    <property type="entry name" value="Integrase-like_cat_sf"/>
</dbReference>
<dbReference type="GO" id="GO:0003677">
    <property type="term" value="F:DNA binding"/>
    <property type="evidence" value="ECO:0007669"/>
    <property type="project" value="InterPro"/>
</dbReference>
<protein>
    <recommendedName>
        <fullName evidence="4">DNA breaking-rejoining enzyme</fullName>
    </recommendedName>
</protein>
<dbReference type="HOGENOM" id="CLU_063718_1_0_1"/>
<dbReference type="KEGG" id="gtr:GLOTRDRAFT_105114"/>
<proteinExistence type="predicted"/>
<sequence length="299" mass="34618">MHPGSFKGNPSLSVTVSQYMVSLRRRKVRQGEVVTSARAIDEETIKVLYYFNNGYPPPDGLDGLTSRKRKAEHPEDWAGYTIRMMLQVLYITSMLCLLRYDEALGISWSDVFFERAEDGSWHRLRLELPVRKTHQNGGISPFYLYPNKERPWMCPIRAWATWWTIVRVASGNTIPQGYVFRKKMGTDKFSILPGDAMSSDSFLECFRSNLLDVRIDPRPYGTHSFRRGGCQYLAITLRWPLRDICSWAGWAENFDNPGTLFKYLLSWNDAPRVQREDYFNPKRAAEKRCSVCGRSCHCA</sequence>
<reference evidence="2 3" key="1">
    <citation type="journal article" date="2012" name="Science">
        <title>The Paleozoic origin of enzymatic lignin decomposition reconstructed from 31 fungal genomes.</title>
        <authorList>
            <person name="Floudas D."/>
            <person name="Binder M."/>
            <person name="Riley R."/>
            <person name="Barry K."/>
            <person name="Blanchette R.A."/>
            <person name="Henrissat B."/>
            <person name="Martinez A.T."/>
            <person name="Otillar R."/>
            <person name="Spatafora J.W."/>
            <person name="Yadav J.S."/>
            <person name="Aerts A."/>
            <person name="Benoit I."/>
            <person name="Boyd A."/>
            <person name="Carlson A."/>
            <person name="Copeland A."/>
            <person name="Coutinho P.M."/>
            <person name="de Vries R.P."/>
            <person name="Ferreira P."/>
            <person name="Findley K."/>
            <person name="Foster B."/>
            <person name="Gaskell J."/>
            <person name="Glotzer D."/>
            <person name="Gorecki P."/>
            <person name="Heitman J."/>
            <person name="Hesse C."/>
            <person name="Hori C."/>
            <person name="Igarashi K."/>
            <person name="Jurgens J.A."/>
            <person name="Kallen N."/>
            <person name="Kersten P."/>
            <person name="Kohler A."/>
            <person name="Kuees U."/>
            <person name="Kumar T.K.A."/>
            <person name="Kuo A."/>
            <person name="LaButti K."/>
            <person name="Larrondo L.F."/>
            <person name="Lindquist E."/>
            <person name="Ling A."/>
            <person name="Lombard V."/>
            <person name="Lucas S."/>
            <person name="Lundell T."/>
            <person name="Martin R."/>
            <person name="McLaughlin D.J."/>
            <person name="Morgenstern I."/>
            <person name="Morin E."/>
            <person name="Murat C."/>
            <person name="Nagy L.G."/>
            <person name="Nolan M."/>
            <person name="Ohm R.A."/>
            <person name="Patyshakuliyeva A."/>
            <person name="Rokas A."/>
            <person name="Ruiz-Duenas F.J."/>
            <person name="Sabat G."/>
            <person name="Salamov A."/>
            <person name="Samejima M."/>
            <person name="Schmutz J."/>
            <person name="Slot J.C."/>
            <person name="St John F."/>
            <person name="Stenlid J."/>
            <person name="Sun H."/>
            <person name="Sun S."/>
            <person name="Syed K."/>
            <person name="Tsang A."/>
            <person name="Wiebenga A."/>
            <person name="Young D."/>
            <person name="Pisabarro A."/>
            <person name="Eastwood D.C."/>
            <person name="Martin F."/>
            <person name="Cullen D."/>
            <person name="Grigoriev I.V."/>
            <person name="Hibbett D.S."/>
        </authorList>
    </citation>
    <scope>NUCLEOTIDE SEQUENCE [LARGE SCALE GENOMIC DNA]</scope>
    <source>
        <strain evidence="2 3">ATCC 11539</strain>
    </source>
</reference>
<dbReference type="GO" id="GO:0015074">
    <property type="term" value="P:DNA integration"/>
    <property type="evidence" value="ECO:0007669"/>
    <property type="project" value="InterPro"/>
</dbReference>
<evidence type="ECO:0000256" key="1">
    <source>
        <dbReference type="ARBA" id="ARBA00023172"/>
    </source>
</evidence>
<dbReference type="Proteomes" id="UP000030669">
    <property type="component" value="Unassembled WGS sequence"/>
</dbReference>
<keyword evidence="3" id="KW-1185">Reference proteome</keyword>
<evidence type="ECO:0008006" key="4">
    <source>
        <dbReference type="Google" id="ProtNLM"/>
    </source>
</evidence>
<dbReference type="RefSeq" id="XP_007864865.1">
    <property type="nucleotide sequence ID" value="XM_007866674.1"/>
</dbReference>
<evidence type="ECO:0000313" key="3">
    <source>
        <dbReference type="Proteomes" id="UP000030669"/>
    </source>
</evidence>
<dbReference type="SUPFAM" id="SSF56349">
    <property type="entry name" value="DNA breaking-rejoining enzymes"/>
    <property type="match status" value="1"/>
</dbReference>
<dbReference type="OMA" id="GRERAWN"/>
<dbReference type="OrthoDB" id="3163890at2759"/>
<name>S7Q7W9_GLOTA</name>
<accession>S7Q7W9</accession>
<dbReference type="GeneID" id="19298684"/>
<dbReference type="eggNOG" id="ENOG502SKM4">
    <property type="taxonomic scope" value="Eukaryota"/>
</dbReference>
<dbReference type="Gene3D" id="1.10.443.10">
    <property type="entry name" value="Intergrase catalytic core"/>
    <property type="match status" value="1"/>
</dbReference>
<gene>
    <name evidence="2" type="ORF">GLOTRDRAFT_105114</name>
</gene>
<evidence type="ECO:0000313" key="2">
    <source>
        <dbReference type="EMBL" id="EPQ56081.1"/>
    </source>
</evidence>
<keyword evidence="1" id="KW-0233">DNA recombination</keyword>
<dbReference type="GO" id="GO:0006310">
    <property type="term" value="P:DNA recombination"/>
    <property type="evidence" value="ECO:0007669"/>
    <property type="project" value="UniProtKB-KW"/>
</dbReference>
<dbReference type="InterPro" id="IPR011010">
    <property type="entry name" value="DNA_brk_join_enz"/>
</dbReference>
<organism evidence="2 3">
    <name type="scientific">Gloeophyllum trabeum (strain ATCC 11539 / FP-39264 / Madison 617)</name>
    <name type="common">Brown rot fungus</name>
    <dbReference type="NCBI Taxonomy" id="670483"/>
    <lineage>
        <taxon>Eukaryota</taxon>
        <taxon>Fungi</taxon>
        <taxon>Dikarya</taxon>
        <taxon>Basidiomycota</taxon>
        <taxon>Agaricomycotina</taxon>
        <taxon>Agaricomycetes</taxon>
        <taxon>Gloeophyllales</taxon>
        <taxon>Gloeophyllaceae</taxon>
        <taxon>Gloeophyllum</taxon>
    </lineage>
</organism>